<evidence type="ECO:0000256" key="2">
    <source>
        <dbReference type="ARBA" id="ARBA00023043"/>
    </source>
</evidence>
<dbReference type="PROSITE" id="PS50297">
    <property type="entry name" value="ANK_REP_REGION"/>
    <property type="match status" value="3"/>
</dbReference>
<dbReference type="PANTHER" id="PTHR24171">
    <property type="entry name" value="ANKYRIN REPEAT DOMAIN-CONTAINING PROTEIN 39-RELATED"/>
    <property type="match status" value="1"/>
</dbReference>
<gene>
    <name evidence="5" type="ORF">JBS370_LOCUS14836</name>
    <name evidence="4" type="ORF">ZHD862_LOCUS25164</name>
</gene>
<dbReference type="PROSITE" id="PS50088">
    <property type="entry name" value="ANK_REPEAT"/>
    <property type="match status" value="3"/>
</dbReference>
<dbReference type="AlphaFoldDB" id="A0A814ZQV1"/>
<feature type="repeat" description="ANK" evidence="3">
    <location>
        <begin position="198"/>
        <end position="223"/>
    </location>
</feature>
<proteinExistence type="predicted"/>
<dbReference type="PANTHER" id="PTHR24171:SF9">
    <property type="entry name" value="ANKYRIN REPEAT DOMAIN-CONTAINING PROTEIN 39"/>
    <property type="match status" value="1"/>
</dbReference>
<sequence>MECGLELIYEADSLLLLTVQQGNLDILEEYLTSVLNPEKYLNQLYDEGYNQKCTLLTIACLNRHDDIIRMILQRFKPNLEIENDILFGDGNKNQQMCFNVTVLWTAAATNNFDIVKLLIEHGANINHTTKTNSTPLRSACYNGNIDMARYLIEHGADINIAKENNDTNLAVSVYRKHLKMASYLVDELSCDVNICDNDGRPPLYDAVNCGSLELVKFLLEHGARNFPAICDQMSPLMWAAEKRRKSLVDAIASHCSLIEQIEAEELLGSAFACADLEDRDFDEAFEHFTRAFHLRSIHNLPKKLKLITIDLFDNQQECQTIEQLNEIYSNPTRICIEALLIRERLLGPNNAEYRYSLRYHGAILADNNQHYQAMAFWMYELGLREKYSITMDPENLRHFVSMFSEIIFVSLSVPIENLLTVIRVTVEELKRNTTEFDFNLHTLLFLITITSQLLTKMNMSIIDRREIYRYLRSINQHKFVIHDTRSSLLHMSLNSNTIADDFFIERTCKYPCLLTARILLQCGADVNESDAMRNTPLHIFLLNSITYDETIIKFLCDAGAHLDYVNIWRKTAIDVAPNMAIKKLLKSNMIFSLKCLCARFIQHNNVRFHENISTALVRFVEEH</sequence>
<reference evidence="4" key="1">
    <citation type="submission" date="2021-02" db="EMBL/GenBank/DDBJ databases">
        <authorList>
            <person name="Nowell W R."/>
        </authorList>
    </citation>
    <scope>NUCLEOTIDE SEQUENCE</scope>
</reference>
<dbReference type="Proteomes" id="UP000663864">
    <property type="component" value="Unassembled WGS sequence"/>
</dbReference>
<evidence type="ECO:0000313" key="6">
    <source>
        <dbReference type="Proteomes" id="UP000663864"/>
    </source>
</evidence>
<dbReference type="InterPro" id="IPR002110">
    <property type="entry name" value="Ankyrin_rpt"/>
</dbReference>
<dbReference type="Pfam" id="PF12796">
    <property type="entry name" value="Ank_2"/>
    <property type="match status" value="2"/>
</dbReference>
<evidence type="ECO:0000313" key="4">
    <source>
        <dbReference type="EMBL" id="CAF1246614.1"/>
    </source>
</evidence>
<keyword evidence="1" id="KW-0677">Repeat</keyword>
<evidence type="ECO:0000313" key="5">
    <source>
        <dbReference type="EMBL" id="CAF3792631.1"/>
    </source>
</evidence>
<dbReference type="EMBL" id="CAJNOT010001769">
    <property type="protein sequence ID" value="CAF1246614.1"/>
    <property type="molecule type" value="Genomic_DNA"/>
</dbReference>
<evidence type="ECO:0000256" key="3">
    <source>
        <dbReference type="PROSITE-ProRule" id="PRU00023"/>
    </source>
</evidence>
<feature type="repeat" description="ANK" evidence="3">
    <location>
        <begin position="98"/>
        <end position="130"/>
    </location>
</feature>
<protein>
    <submittedName>
        <fullName evidence="4">Uncharacterized protein</fullName>
    </submittedName>
</protein>
<dbReference type="EMBL" id="CAJOBD010001369">
    <property type="protein sequence ID" value="CAF3792631.1"/>
    <property type="molecule type" value="Genomic_DNA"/>
</dbReference>
<dbReference type="InterPro" id="IPR036770">
    <property type="entry name" value="Ankyrin_rpt-contain_sf"/>
</dbReference>
<accession>A0A814ZQV1</accession>
<comment type="caution">
    <text evidence="4">The sequence shown here is derived from an EMBL/GenBank/DDBJ whole genome shotgun (WGS) entry which is preliminary data.</text>
</comment>
<feature type="repeat" description="ANK" evidence="3">
    <location>
        <begin position="131"/>
        <end position="163"/>
    </location>
</feature>
<evidence type="ECO:0000256" key="1">
    <source>
        <dbReference type="ARBA" id="ARBA00022737"/>
    </source>
</evidence>
<dbReference type="SMART" id="SM00248">
    <property type="entry name" value="ANK"/>
    <property type="match status" value="8"/>
</dbReference>
<keyword evidence="2 3" id="KW-0040">ANK repeat</keyword>
<organism evidence="4 6">
    <name type="scientific">Rotaria sordida</name>
    <dbReference type="NCBI Taxonomy" id="392033"/>
    <lineage>
        <taxon>Eukaryota</taxon>
        <taxon>Metazoa</taxon>
        <taxon>Spiralia</taxon>
        <taxon>Gnathifera</taxon>
        <taxon>Rotifera</taxon>
        <taxon>Eurotatoria</taxon>
        <taxon>Bdelloidea</taxon>
        <taxon>Philodinida</taxon>
        <taxon>Philodinidae</taxon>
        <taxon>Rotaria</taxon>
    </lineage>
</organism>
<dbReference type="Gene3D" id="1.25.40.20">
    <property type="entry name" value="Ankyrin repeat-containing domain"/>
    <property type="match status" value="2"/>
</dbReference>
<dbReference type="SUPFAM" id="SSF48403">
    <property type="entry name" value="Ankyrin repeat"/>
    <property type="match status" value="2"/>
</dbReference>
<name>A0A814ZQV1_9BILA</name>
<dbReference type="Proteomes" id="UP000663836">
    <property type="component" value="Unassembled WGS sequence"/>
</dbReference>